<dbReference type="InParanoid" id="A0A6J3CEJ8"/>
<dbReference type="GeneID" id="116485338"/>
<dbReference type="Proteomes" id="UP000504639">
    <property type="component" value="Chromosome 2"/>
</dbReference>
<evidence type="ECO:0000313" key="1">
    <source>
        <dbReference type="Proteomes" id="UP000504639"/>
    </source>
</evidence>
<dbReference type="AlphaFoldDB" id="A0A6J3CEJ8"/>
<organism evidence="1 2">
    <name type="scientific">Aythya fuligula</name>
    <name type="common">Tufted duck</name>
    <name type="synonym">Anas fuligula</name>
    <dbReference type="NCBI Taxonomy" id="219594"/>
    <lineage>
        <taxon>Eukaryota</taxon>
        <taxon>Metazoa</taxon>
        <taxon>Chordata</taxon>
        <taxon>Craniata</taxon>
        <taxon>Vertebrata</taxon>
        <taxon>Euteleostomi</taxon>
        <taxon>Archelosauria</taxon>
        <taxon>Archosauria</taxon>
        <taxon>Dinosauria</taxon>
        <taxon>Saurischia</taxon>
        <taxon>Theropoda</taxon>
        <taxon>Coelurosauria</taxon>
        <taxon>Aves</taxon>
        <taxon>Neognathae</taxon>
        <taxon>Galloanserae</taxon>
        <taxon>Anseriformes</taxon>
        <taxon>Anatidae</taxon>
        <taxon>Aythyinae</taxon>
        <taxon>Aythya</taxon>
    </lineage>
</organism>
<proteinExistence type="predicted"/>
<dbReference type="KEGG" id="aful:116485338"/>
<reference evidence="2" key="1">
    <citation type="submission" date="2025-08" db="UniProtKB">
        <authorList>
            <consortium name="RefSeq"/>
        </authorList>
    </citation>
    <scope>IDENTIFICATION</scope>
    <source>
        <tissue evidence="2">Lung</tissue>
    </source>
</reference>
<name>A0A6J3CEJ8_AYTFU</name>
<sequence>MSRVFRGSFSRVPARFRFPRFPADLFPRSPRFPFPVSYRESFVQCLRLGVWSGAAPVRCPLRCPLRCPAPLRCLSLGAVMSRRRWSPAALVPAPRRCPGARRRWSQRRWSPALPAFGCAGAAGVPLRWCPAALRCSPRNRCDVRARLRCLLRCCDVLLRCDVCPAAMSCSGPVQVSRCDVLFRPCSGLPLRCPVQALFRSPAAMSCSGPVQVSACSGRNEIEMIITLYMTEERLEEEGNTDMQQNCTGKNLNPEEMPIRTPQRERFERAWKCREAAEEAAVVAETGPTQATGEC</sequence>
<gene>
    <name evidence="2" type="primary">LOC116485338</name>
</gene>
<accession>A0A6J3CEJ8</accession>
<protein>
    <submittedName>
        <fullName evidence="2">Uncharacterized protein LOC116485338</fullName>
    </submittedName>
</protein>
<evidence type="ECO:0000313" key="2">
    <source>
        <dbReference type="RefSeq" id="XP_032036499.1"/>
    </source>
</evidence>
<keyword evidence="1" id="KW-1185">Reference proteome</keyword>
<dbReference type="RefSeq" id="XP_032036499.1">
    <property type="nucleotide sequence ID" value="XM_032180608.1"/>
</dbReference>